<keyword evidence="1" id="KW-0732">Signal</keyword>
<feature type="signal peptide" evidence="1">
    <location>
        <begin position="1"/>
        <end position="19"/>
    </location>
</feature>
<protein>
    <recommendedName>
        <fullName evidence="4">DUF4175 domain-containing protein</fullName>
    </recommendedName>
</protein>
<evidence type="ECO:0008006" key="4">
    <source>
        <dbReference type="Google" id="ProtNLM"/>
    </source>
</evidence>
<dbReference type="KEGG" id="plal:FXN65_14045"/>
<dbReference type="Proteomes" id="UP000327179">
    <property type="component" value="Chromosome"/>
</dbReference>
<reference evidence="2 3" key="1">
    <citation type="submission" date="2019-08" db="EMBL/GenBank/DDBJ databases">
        <title>Whole-genome Sequencing of e-waste polymer degrading bacterium Pseudomonas sp. strain PE08.</title>
        <authorList>
            <person name="Kirdat K."/>
            <person name="Debbarma P."/>
            <person name="Narawade N."/>
            <person name="Suyal D."/>
            <person name="Thorat V."/>
            <person name="Shouche Y."/>
            <person name="Goel R."/>
            <person name="Yadav A."/>
        </authorList>
    </citation>
    <scope>NUCLEOTIDE SEQUENCE [LARGE SCALE GENOMIC DNA]</scope>
    <source>
        <strain evidence="2 3">PE08</strain>
    </source>
</reference>
<organism evidence="2 3">
    <name type="scientific">Metapseudomonas lalkuanensis</name>
    <dbReference type="NCBI Taxonomy" id="2604832"/>
    <lineage>
        <taxon>Bacteria</taxon>
        <taxon>Pseudomonadati</taxon>
        <taxon>Pseudomonadota</taxon>
        <taxon>Gammaproteobacteria</taxon>
        <taxon>Pseudomonadales</taxon>
        <taxon>Pseudomonadaceae</taxon>
        <taxon>Metapseudomonas</taxon>
    </lineage>
</organism>
<accession>A0A5J6QK42</accession>
<sequence>MKKIALTAVTLLLTSMSLATVTGAEVASDSQKPADQTEKLAPADAAFDKQLEKVRQQLDTMQKQMQKIQQTQDPKERQKLLSEHWNSMQGTMADMRNLWGCGMGPNGMGMAGNHMGMMGAGDGRCKNTRGHYSSLTAEQMRHHQYMMDQYLGMQQMMMDQMMWQQHYHNGAPARKR</sequence>
<keyword evidence="3" id="KW-1185">Reference proteome</keyword>
<dbReference type="EMBL" id="CP043311">
    <property type="protein sequence ID" value="QEY63128.1"/>
    <property type="molecule type" value="Genomic_DNA"/>
</dbReference>
<evidence type="ECO:0000313" key="2">
    <source>
        <dbReference type="EMBL" id="QEY63128.1"/>
    </source>
</evidence>
<dbReference type="RefSeq" id="WP_151133778.1">
    <property type="nucleotide sequence ID" value="NZ_CP043311.1"/>
</dbReference>
<gene>
    <name evidence="2" type="ORF">FXN65_14045</name>
</gene>
<evidence type="ECO:0000256" key="1">
    <source>
        <dbReference type="SAM" id="SignalP"/>
    </source>
</evidence>
<evidence type="ECO:0000313" key="3">
    <source>
        <dbReference type="Proteomes" id="UP000327179"/>
    </source>
</evidence>
<name>A0A5J6QK42_9GAMM</name>
<dbReference type="AlphaFoldDB" id="A0A5J6QK42"/>
<feature type="chain" id="PRO_5023842716" description="DUF4175 domain-containing protein" evidence="1">
    <location>
        <begin position="20"/>
        <end position="176"/>
    </location>
</feature>
<proteinExistence type="predicted"/>